<protein>
    <submittedName>
        <fullName evidence="2">Uncharacterized protein</fullName>
    </submittedName>
</protein>
<sequence length="72" mass="7839">MTKAAESIRISPDGVSERGLLQVTSCSVRAVLPCPTPRLAPCPDPANRSPRMRLLGSTYHRSHGSPQDIRSR</sequence>
<keyword evidence="3" id="KW-1185">Reference proteome</keyword>
<dbReference type="AlphaFoldDB" id="A0A9Q1IYY5"/>
<dbReference type="EMBL" id="JAINUF010000005">
    <property type="protein sequence ID" value="KAJ8359641.1"/>
    <property type="molecule type" value="Genomic_DNA"/>
</dbReference>
<dbReference type="Proteomes" id="UP001152622">
    <property type="component" value="Chromosome 5"/>
</dbReference>
<accession>A0A9Q1IYY5</accession>
<feature type="region of interest" description="Disordered" evidence="1">
    <location>
        <begin position="37"/>
        <end position="72"/>
    </location>
</feature>
<evidence type="ECO:0000313" key="2">
    <source>
        <dbReference type="EMBL" id="KAJ8359641.1"/>
    </source>
</evidence>
<evidence type="ECO:0000256" key="1">
    <source>
        <dbReference type="SAM" id="MobiDB-lite"/>
    </source>
</evidence>
<gene>
    <name evidence="2" type="ORF">SKAU_G00161660</name>
</gene>
<evidence type="ECO:0000313" key="3">
    <source>
        <dbReference type="Proteomes" id="UP001152622"/>
    </source>
</evidence>
<reference evidence="2" key="1">
    <citation type="journal article" date="2023" name="Science">
        <title>Genome structures resolve the early diversification of teleost fishes.</title>
        <authorList>
            <person name="Parey E."/>
            <person name="Louis A."/>
            <person name="Montfort J."/>
            <person name="Bouchez O."/>
            <person name="Roques C."/>
            <person name="Iampietro C."/>
            <person name="Lluch J."/>
            <person name="Castinel A."/>
            <person name="Donnadieu C."/>
            <person name="Desvignes T."/>
            <person name="Floi Bucao C."/>
            <person name="Jouanno E."/>
            <person name="Wen M."/>
            <person name="Mejri S."/>
            <person name="Dirks R."/>
            <person name="Jansen H."/>
            <person name="Henkel C."/>
            <person name="Chen W.J."/>
            <person name="Zahm M."/>
            <person name="Cabau C."/>
            <person name="Klopp C."/>
            <person name="Thompson A.W."/>
            <person name="Robinson-Rechavi M."/>
            <person name="Braasch I."/>
            <person name="Lecointre G."/>
            <person name="Bobe J."/>
            <person name="Postlethwait J.H."/>
            <person name="Berthelot C."/>
            <person name="Roest Crollius H."/>
            <person name="Guiguen Y."/>
        </authorList>
    </citation>
    <scope>NUCLEOTIDE SEQUENCE</scope>
    <source>
        <strain evidence="2">WJC10195</strain>
    </source>
</reference>
<comment type="caution">
    <text evidence="2">The sequence shown here is derived from an EMBL/GenBank/DDBJ whole genome shotgun (WGS) entry which is preliminary data.</text>
</comment>
<organism evidence="2 3">
    <name type="scientific">Synaphobranchus kaupii</name>
    <name type="common">Kaup's arrowtooth eel</name>
    <dbReference type="NCBI Taxonomy" id="118154"/>
    <lineage>
        <taxon>Eukaryota</taxon>
        <taxon>Metazoa</taxon>
        <taxon>Chordata</taxon>
        <taxon>Craniata</taxon>
        <taxon>Vertebrata</taxon>
        <taxon>Euteleostomi</taxon>
        <taxon>Actinopterygii</taxon>
        <taxon>Neopterygii</taxon>
        <taxon>Teleostei</taxon>
        <taxon>Anguilliformes</taxon>
        <taxon>Synaphobranchidae</taxon>
        <taxon>Synaphobranchus</taxon>
    </lineage>
</organism>
<proteinExistence type="predicted"/>
<name>A0A9Q1IYY5_SYNKA</name>